<reference evidence="2" key="1">
    <citation type="submission" date="2019-01" db="EMBL/GenBank/DDBJ databases">
        <title>Draft genome sequences of three monokaryotic isolates of the white-rot basidiomycete fungus Dichomitus squalens.</title>
        <authorList>
            <consortium name="DOE Joint Genome Institute"/>
            <person name="Lopez S.C."/>
            <person name="Andreopoulos B."/>
            <person name="Pangilinan J."/>
            <person name="Lipzen A."/>
            <person name="Riley R."/>
            <person name="Ahrendt S."/>
            <person name="Ng V."/>
            <person name="Barry K."/>
            <person name="Daum C."/>
            <person name="Grigoriev I.V."/>
            <person name="Hilden K.S."/>
            <person name="Makela M.R."/>
            <person name="de Vries R.P."/>
        </authorList>
    </citation>
    <scope>NUCLEOTIDE SEQUENCE [LARGE SCALE GENOMIC DNA]</scope>
    <source>
        <strain evidence="2">OM18370.1</strain>
    </source>
</reference>
<dbReference type="AlphaFoldDB" id="A0A4Q9MSP1"/>
<sequence length="179" mass="19555">MQEGPFRAAQCEGTGNDVRSLGQPNPDTIHLGLSNAAEAEVHDVLSDLRRFSTTYKRRFVLVPELIPEALELLSSSQAPPINPVTERVIRNECNTTACSRAVGEPRTASNGAVSMTLSVHLPHGRLATSGGIETTCTVEEVINLKHDYRRMVDLLTGIERKQQLWVAAGLPMRWVLAAS</sequence>
<accession>A0A4Q9MSP1</accession>
<proteinExistence type="predicted"/>
<gene>
    <name evidence="2" type="ORF">BD311DRAFT_754002</name>
</gene>
<organism evidence="2">
    <name type="scientific">Dichomitus squalens</name>
    <dbReference type="NCBI Taxonomy" id="114155"/>
    <lineage>
        <taxon>Eukaryota</taxon>
        <taxon>Fungi</taxon>
        <taxon>Dikarya</taxon>
        <taxon>Basidiomycota</taxon>
        <taxon>Agaricomycotina</taxon>
        <taxon>Agaricomycetes</taxon>
        <taxon>Polyporales</taxon>
        <taxon>Polyporaceae</taxon>
        <taxon>Dichomitus</taxon>
    </lineage>
</organism>
<dbReference type="Proteomes" id="UP000292957">
    <property type="component" value="Unassembled WGS sequence"/>
</dbReference>
<evidence type="ECO:0000313" key="2">
    <source>
        <dbReference type="EMBL" id="TBU30890.1"/>
    </source>
</evidence>
<name>A0A4Q9MSP1_9APHY</name>
<protein>
    <submittedName>
        <fullName evidence="2">Uncharacterized protein</fullName>
    </submittedName>
</protein>
<feature type="region of interest" description="Disordered" evidence="1">
    <location>
        <begin position="1"/>
        <end position="27"/>
    </location>
</feature>
<evidence type="ECO:0000256" key="1">
    <source>
        <dbReference type="SAM" id="MobiDB-lite"/>
    </source>
</evidence>
<dbReference type="EMBL" id="ML143403">
    <property type="protein sequence ID" value="TBU30890.1"/>
    <property type="molecule type" value="Genomic_DNA"/>
</dbReference>